<sequence length="141" mass="15086">MSDSAPGGARRLRRIFKIGPKRPDQTAGLEALARAVVARLRQDGSPVVMTAVDPVQVAAVTGLIDSIQGYEDAVVKVGPLVVSKYRDRLRAHCCTEAEALHLERHPAILDSAADLILLIDSLAAGGLLPSDEPPRGRHRRA</sequence>
<dbReference type="Proteomes" id="UP001145799">
    <property type="component" value="Unassembled WGS sequence"/>
</dbReference>
<dbReference type="EMBL" id="JAVDYD010000001">
    <property type="protein sequence ID" value="MDR7338745.1"/>
    <property type="molecule type" value="Genomic_DNA"/>
</dbReference>
<organism evidence="1 3">
    <name type="scientific">Glycomyces lechevalierae</name>
    <dbReference type="NCBI Taxonomy" id="256034"/>
    <lineage>
        <taxon>Bacteria</taxon>
        <taxon>Bacillati</taxon>
        <taxon>Actinomycetota</taxon>
        <taxon>Actinomycetes</taxon>
        <taxon>Glycomycetales</taxon>
        <taxon>Glycomycetaceae</taxon>
        <taxon>Glycomyces</taxon>
    </lineage>
</organism>
<dbReference type="EMBL" id="JAPZVQ010000022">
    <property type="protein sequence ID" value="MDA1388082.1"/>
    <property type="molecule type" value="Genomic_DNA"/>
</dbReference>
<evidence type="ECO:0000313" key="1">
    <source>
        <dbReference type="EMBL" id="MDA1388082.1"/>
    </source>
</evidence>
<accession>A0A9X3SYG5</accession>
<dbReference type="Proteomes" id="UP001183604">
    <property type="component" value="Unassembled WGS sequence"/>
</dbReference>
<dbReference type="RefSeq" id="WP_270124571.1">
    <property type="nucleotide sequence ID" value="NZ_BAAAOM010000004.1"/>
</dbReference>
<protein>
    <submittedName>
        <fullName evidence="1">Uncharacterized protein</fullName>
    </submittedName>
</protein>
<evidence type="ECO:0000313" key="4">
    <source>
        <dbReference type="Proteomes" id="UP001183604"/>
    </source>
</evidence>
<comment type="caution">
    <text evidence="1">The sequence shown here is derived from an EMBL/GenBank/DDBJ whole genome shotgun (WGS) entry which is preliminary data.</text>
</comment>
<evidence type="ECO:0000313" key="2">
    <source>
        <dbReference type="EMBL" id="MDR7338745.1"/>
    </source>
</evidence>
<dbReference type="AlphaFoldDB" id="A0A9X3SYG5"/>
<reference evidence="1" key="1">
    <citation type="submission" date="2022-12" db="EMBL/GenBank/DDBJ databases">
        <title>Gycomyces niveus sp.nov., a novel actinomycete isolated from soil in Shouguang.</title>
        <authorList>
            <person name="Yang X."/>
        </authorList>
    </citation>
    <scope>NUCLEOTIDE SEQUENCE</scope>
    <source>
        <strain evidence="1">DSM 44724</strain>
    </source>
</reference>
<name>A0A9X3SYG5_9ACTN</name>
<reference evidence="2 4" key="2">
    <citation type="submission" date="2023-07" db="EMBL/GenBank/DDBJ databases">
        <title>Sequencing the genomes of 1000 actinobacteria strains.</title>
        <authorList>
            <person name="Klenk H.-P."/>
        </authorList>
    </citation>
    <scope>NUCLEOTIDE SEQUENCE [LARGE SCALE GENOMIC DNA]</scope>
    <source>
        <strain evidence="2 4">DSM 44724</strain>
    </source>
</reference>
<proteinExistence type="predicted"/>
<evidence type="ECO:0000313" key="3">
    <source>
        <dbReference type="Proteomes" id="UP001145799"/>
    </source>
</evidence>
<gene>
    <name evidence="2" type="ORF">J2S69_002464</name>
    <name evidence="1" type="ORF">O2L01_24020</name>
</gene>
<keyword evidence="4" id="KW-1185">Reference proteome</keyword>